<protein>
    <submittedName>
        <fullName evidence="5">Iron complex transport system ATP-binding protein</fullName>
    </submittedName>
</protein>
<dbReference type="PANTHER" id="PTHR42794">
    <property type="entry name" value="HEMIN IMPORT ATP-BINDING PROTEIN HMUV"/>
    <property type="match status" value="1"/>
</dbReference>
<dbReference type="GO" id="GO:0005524">
    <property type="term" value="F:ATP binding"/>
    <property type="evidence" value="ECO:0007669"/>
    <property type="project" value="UniProtKB-KW"/>
</dbReference>
<keyword evidence="6" id="KW-1185">Reference proteome</keyword>
<dbReference type="GO" id="GO:0016887">
    <property type="term" value="F:ATP hydrolysis activity"/>
    <property type="evidence" value="ECO:0007669"/>
    <property type="project" value="InterPro"/>
</dbReference>
<dbReference type="PROSITE" id="PS00211">
    <property type="entry name" value="ABC_TRANSPORTER_1"/>
    <property type="match status" value="1"/>
</dbReference>
<evidence type="ECO:0000313" key="6">
    <source>
        <dbReference type="Proteomes" id="UP000774000"/>
    </source>
</evidence>
<dbReference type="SUPFAM" id="SSF52540">
    <property type="entry name" value="P-loop containing nucleoside triphosphate hydrolases"/>
    <property type="match status" value="1"/>
</dbReference>
<gene>
    <name evidence="5" type="ORF">JOC47_002510</name>
</gene>
<evidence type="ECO:0000256" key="1">
    <source>
        <dbReference type="ARBA" id="ARBA00022448"/>
    </source>
</evidence>
<name>A0A938XVL0_9FIRM</name>
<dbReference type="FunFam" id="3.40.50.300:FF:000134">
    <property type="entry name" value="Iron-enterobactin ABC transporter ATP-binding protein"/>
    <property type="match status" value="1"/>
</dbReference>
<dbReference type="RefSeq" id="WP_204702394.1">
    <property type="nucleotide sequence ID" value="NZ_JAFBDQ010000015.1"/>
</dbReference>
<feature type="domain" description="ABC transporter" evidence="4">
    <location>
        <begin position="3"/>
        <end position="236"/>
    </location>
</feature>
<sequence>MKLEIDGVHFNYQSQSVLEDVNFKLDHGEVLALIGPNGSGKSTLLKCINRILKPQVGSILIDGDITTDYHQQEMAKCVGYVPQEESKNFPTSVFETVMMGRKPYINFKAQDEDLEIVAAIIDELGLEDIAQRNINQLSGGQQQKVLVGRALAQQPEVLLLDEPTSNLDLKHQLEILNLIQAQIKDNISSVIALHDLSLAARYSDKIIILKDGKIFAAGGLEVLTPENLEAVYEVEVSVADVGGRKVIIPERPI</sequence>
<dbReference type="SMART" id="SM00382">
    <property type="entry name" value="AAA"/>
    <property type="match status" value="1"/>
</dbReference>
<keyword evidence="3 5" id="KW-0067">ATP-binding</keyword>
<dbReference type="Pfam" id="PF00005">
    <property type="entry name" value="ABC_tran"/>
    <property type="match status" value="1"/>
</dbReference>
<dbReference type="CDD" id="cd03214">
    <property type="entry name" value="ABC_Iron-Siderophores_B12_Hemin"/>
    <property type="match status" value="1"/>
</dbReference>
<dbReference type="PROSITE" id="PS50893">
    <property type="entry name" value="ABC_TRANSPORTER_2"/>
    <property type="match status" value="1"/>
</dbReference>
<evidence type="ECO:0000259" key="4">
    <source>
        <dbReference type="PROSITE" id="PS50893"/>
    </source>
</evidence>
<dbReference type="PANTHER" id="PTHR42794:SF2">
    <property type="entry name" value="ABC TRANSPORTER ATP-BINDING PROTEIN"/>
    <property type="match status" value="1"/>
</dbReference>
<dbReference type="InterPro" id="IPR003593">
    <property type="entry name" value="AAA+_ATPase"/>
</dbReference>
<reference evidence="5" key="1">
    <citation type="submission" date="2021-01" db="EMBL/GenBank/DDBJ databases">
        <title>Genomic Encyclopedia of Type Strains, Phase IV (KMG-IV): sequencing the most valuable type-strain genomes for metagenomic binning, comparative biology and taxonomic classification.</title>
        <authorList>
            <person name="Goeker M."/>
        </authorList>
    </citation>
    <scope>NUCLEOTIDE SEQUENCE</scope>
    <source>
        <strain evidence="5">DSM 23230</strain>
    </source>
</reference>
<dbReference type="Gene3D" id="3.40.50.300">
    <property type="entry name" value="P-loop containing nucleotide triphosphate hydrolases"/>
    <property type="match status" value="1"/>
</dbReference>
<comment type="caution">
    <text evidence="5">The sequence shown here is derived from an EMBL/GenBank/DDBJ whole genome shotgun (WGS) entry which is preliminary data.</text>
</comment>
<accession>A0A938XVL0</accession>
<evidence type="ECO:0000313" key="5">
    <source>
        <dbReference type="EMBL" id="MBM7557644.1"/>
    </source>
</evidence>
<dbReference type="InterPro" id="IPR003439">
    <property type="entry name" value="ABC_transporter-like_ATP-bd"/>
</dbReference>
<dbReference type="EMBL" id="JAFBDQ010000015">
    <property type="protein sequence ID" value="MBM7557644.1"/>
    <property type="molecule type" value="Genomic_DNA"/>
</dbReference>
<dbReference type="InterPro" id="IPR027417">
    <property type="entry name" value="P-loop_NTPase"/>
</dbReference>
<evidence type="ECO:0000256" key="2">
    <source>
        <dbReference type="ARBA" id="ARBA00022741"/>
    </source>
</evidence>
<dbReference type="Proteomes" id="UP000774000">
    <property type="component" value="Unassembled WGS sequence"/>
</dbReference>
<evidence type="ECO:0000256" key="3">
    <source>
        <dbReference type="ARBA" id="ARBA00022840"/>
    </source>
</evidence>
<keyword evidence="2" id="KW-0547">Nucleotide-binding</keyword>
<organism evidence="5 6">
    <name type="scientific">Halanaerobacter jeridensis</name>
    <dbReference type="NCBI Taxonomy" id="706427"/>
    <lineage>
        <taxon>Bacteria</taxon>
        <taxon>Bacillati</taxon>
        <taxon>Bacillota</taxon>
        <taxon>Clostridia</taxon>
        <taxon>Halanaerobiales</taxon>
        <taxon>Halobacteroidaceae</taxon>
        <taxon>Halanaerobacter</taxon>
    </lineage>
</organism>
<dbReference type="AlphaFoldDB" id="A0A938XVL0"/>
<keyword evidence="1" id="KW-0813">Transport</keyword>
<dbReference type="InterPro" id="IPR017871">
    <property type="entry name" value="ABC_transporter-like_CS"/>
</dbReference>
<proteinExistence type="predicted"/>